<dbReference type="Proteomes" id="UP000004853">
    <property type="component" value="Unassembled WGS sequence"/>
</dbReference>
<evidence type="ECO:0000313" key="1">
    <source>
        <dbReference type="EMBL" id="EGP42509.1"/>
    </source>
</evidence>
<gene>
    <name evidence="1" type="ORF">AXXA_30727</name>
</gene>
<organism evidence="1 2">
    <name type="scientific">Achromobacter insuavis AXX-A</name>
    <dbReference type="NCBI Taxonomy" id="1003200"/>
    <lineage>
        <taxon>Bacteria</taxon>
        <taxon>Pseudomonadati</taxon>
        <taxon>Pseudomonadota</taxon>
        <taxon>Betaproteobacteria</taxon>
        <taxon>Burkholderiales</taxon>
        <taxon>Alcaligenaceae</taxon>
        <taxon>Achromobacter</taxon>
    </lineage>
</organism>
<protein>
    <submittedName>
        <fullName evidence="1">Uncharacterized protein</fullName>
    </submittedName>
</protein>
<evidence type="ECO:0000313" key="2">
    <source>
        <dbReference type="Proteomes" id="UP000004853"/>
    </source>
</evidence>
<dbReference type="RefSeq" id="WP_006396154.1">
    <property type="nucleotide sequence ID" value="NZ_GL982453.1"/>
</dbReference>
<accession>F7TAZ3</accession>
<sequence length="85" mass="8981">MSHQIQPAASQQAFSGRVQVAHAPVAIERQEAVGQAVERGAVGAGRDAGVGGWGKEEGSLLSWFISLRISLSTLEVLLYRIGEPP</sequence>
<reference evidence="1 2" key="1">
    <citation type="submission" date="2011-06" db="EMBL/GenBank/DDBJ databases">
        <authorList>
            <person name="Bador J."/>
            <person name="Amoureux L."/>
            <person name="Neuwirth C."/>
        </authorList>
    </citation>
    <scope>NUCLEOTIDE SEQUENCE [LARGE SCALE GENOMIC DNA]</scope>
    <source>
        <strain evidence="1 2">AXX-A</strain>
    </source>
</reference>
<proteinExistence type="predicted"/>
<dbReference type="EMBL" id="AFRQ01000149">
    <property type="protein sequence ID" value="EGP42509.1"/>
    <property type="molecule type" value="Genomic_DNA"/>
</dbReference>
<dbReference type="HOGENOM" id="CLU_2505165_0_0_4"/>
<comment type="caution">
    <text evidence="1">The sequence shown here is derived from an EMBL/GenBank/DDBJ whole genome shotgun (WGS) entry which is preliminary data.</text>
</comment>
<dbReference type="AlphaFoldDB" id="F7TAZ3"/>
<name>F7TAZ3_9BURK</name>